<dbReference type="InterPro" id="IPR053279">
    <property type="entry name" value="EMC_subunit"/>
</dbReference>
<keyword evidence="9" id="KW-1185">Reference proteome</keyword>
<dbReference type="STRING" id="1196081.A0A364KPY5"/>
<evidence type="ECO:0000256" key="7">
    <source>
        <dbReference type="SAM" id="SignalP"/>
    </source>
</evidence>
<comment type="caution">
    <text evidence="8">The sequence shown here is derived from an EMBL/GenBank/DDBJ whole genome shotgun (WGS) entry which is preliminary data.</text>
</comment>
<organism evidence="8 9">
    <name type="scientific">Talaromyces amestolkiae</name>
    <dbReference type="NCBI Taxonomy" id="1196081"/>
    <lineage>
        <taxon>Eukaryota</taxon>
        <taxon>Fungi</taxon>
        <taxon>Dikarya</taxon>
        <taxon>Ascomycota</taxon>
        <taxon>Pezizomycotina</taxon>
        <taxon>Eurotiomycetes</taxon>
        <taxon>Eurotiomycetidae</taxon>
        <taxon>Eurotiales</taxon>
        <taxon>Trichocomaceae</taxon>
        <taxon>Talaromyces</taxon>
        <taxon>Talaromyces sect. Talaromyces</taxon>
    </lineage>
</organism>
<sequence length="131" mass="14308">MGFFSRIITFVGLVLLAHAGYSAHEHTTLYSNVALAASTASTPTTASNFFAVVPLDITIETLIAVVLVSAGLVLGAEKLKPVTHSAWAGQIEREGGARNPYKNLEIRSGFWDVRKSRQEFADWMRTQGQEK</sequence>
<evidence type="ECO:0000313" key="8">
    <source>
        <dbReference type="EMBL" id="RAO65599.1"/>
    </source>
</evidence>
<dbReference type="Proteomes" id="UP000249363">
    <property type="component" value="Unassembled WGS sequence"/>
</dbReference>
<dbReference type="EMBL" id="MIKG01000002">
    <property type="protein sequence ID" value="RAO65599.1"/>
    <property type="molecule type" value="Genomic_DNA"/>
</dbReference>
<dbReference type="RefSeq" id="XP_040730116.1">
    <property type="nucleotide sequence ID" value="XM_040873667.1"/>
</dbReference>
<dbReference type="GeneID" id="63790828"/>
<feature type="transmembrane region" description="Helical" evidence="6">
    <location>
        <begin position="52"/>
        <end position="74"/>
    </location>
</feature>
<dbReference type="GO" id="GO:0034975">
    <property type="term" value="P:protein folding in endoplasmic reticulum"/>
    <property type="evidence" value="ECO:0007669"/>
    <property type="project" value="TreeGrafter"/>
</dbReference>
<evidence type="ECO:0000256" key="4">
    <source>
        <dbReference type="ARBA" id="ARBA00022989"/>
    </source>
</evidence>
<dbReference type="PANTHER" id="PTHR28144">
    <property type="entry name" value="ER MEMBRANE PROTEIN COMPLEX SUBUNIT 5"/>
    <property type="match status" value="1"/>
</dbReference>
<feature type="chain" id="PRO_5016860411" description="Magnesium transporter" evidence="7">
    <location>
        <begin position="20"/>
        <end position="131"/>
    </location>
</feature>
<dbReference type="GO" id="GO:0072546">
    <property type="term" value="C:EMC complex"/>
    <property type="evidence" value="ECO:0007669"/>
    <property type="project" value="TreeGrafter"/>
</dbReference>
<keyword evidence="4 6" id="KW-1133">Transmembrane helix</keyword>
<reference evidence="8 9" key="1">
    <citation type="journal article" date="2017" name="Biotechnol. Biofuels">
        <title>Differential beta-glucosidase expression as a function of carbon source availability in Talaromyces amestolkiae: a genomic and proteomic approach.</title>
        <authorList>
            <person name="de Eugenio L.I."/>
            <person name="Mendez-Liter J.A."/>
            <person name="Nieto-Dominguez M."/>
            <person name="Alonso L."/>
            <person name="Gil-Munoz J."/>
            <person name="Barriuso J."/>
            <person name="Prieto A."/>
            <person name="Martinez M.J."/>
        </authorList>
    </citation>
    <scope>NUCLEOTIDE SEQUENCE [LARGE SCALE GENOMIC DNA]</scope>
    <source>
        <strain evidence="8 9">CIB</strain>
    </source>
</reference>
<name>A0A364KPY5_TALAM</name>
<proteinExistence type="inferred from homology"/>
<evidence type="ECO:0000313" key="9">
    <source>
        <dbReference type="Proteomes" id="UP000249363"/>
    </source>
</evidence>
<dbReference type="Pfam" id="PF10270">
    <property type="entry name" value="MMgT"/>
    <property type="match status" value="1"/>
</dbReference>
<keyword evidence="3 6" id="KW-0812">Transmembrane</keyword>
<comment type="subcellular location">
    <subcellularLocation>
        <location evidence="1">Endomembrane system</location>
        <topology evidence="1">Multi-pass membrane protein</topology>
    </subcellularLocation>
</comment>
<evidence type="ECO:0000256" key="6">
    <source>
        <dbReference type="SAM" id="Phobius"/>
    </source>
</evidence>
<keyword evidence="7" id="KW-0732">Signal</keyword>
<evidence type="ECO:0000256" key="2">
    <source>
        <dbReference type="ARBA" id="ARBA00006109"/>
    </source>
</evidence>
<evidence type="ECO:0000256" key="3">
    <source>
        <dbReference type="ARBA" id="ARBA00022692"/>
    </source>
</evidence>
<feature type="signal peptide" evidence="7">
    <location>
        <begin position="1"/>
        <end position="19"/>
    </location>
</feature>
<dbReference type="InterPro" id="IPR018937">
    <property type="entry name" value="MMgT"/>
</dbReference>
<keyword evidence="5 6" id="KW-0472">Membrane</keyword>
<dbReference type="OrthoDB" id="44756at2759"/>
<dbReference type="AlphaFoldDB" id="A0A364KPY5"/>
<evidence type="ECO:0000256" key="5">
    <source>
        <dbReference type="ARBA" id="ARBA00023136"/>
    </source>
</evidence>
<evidence type="ECO:0000256" key="1">
    <source>
        <dbReference type="ARBA" id="ARBA00004127"/>
    </source>
</evidence>
<accession>A0A364KPY5</accession>
<evidence type="ECO:0008006" key="10">
    <source>
        <dbReference type="Google" id="ProtNLM"/>
    </source>
</evidence>
<comment type="similarity">
    <text evidence="2">Belongs to the membrane magnesium transporter (TC 1.A.67) family.</text>
</comment>
<gene>
    <name evidence="8" type="ORF">BHQ10_001611</name>
</gene>
<dbReference type="PANTHER" id="PTHR28144:SF1">
    <property type="entry name" value="ER MEMBRANE PROTEIN COMPLEX SUBUNIT 5"/>
    <property type="match status" value="1"/>
</dbReference>
<protein>
    <recommendedName>
        <fullName evidence="10">Magnesium transporter</fullName>
    </recommendedName>
</protein>